<evidence type="ECO:0000313" key="1">
    <source>
        <dbReference type="EMBL" id="ANF96683.1"/>
    </source>
</evidence>
<evidence type="ECO:0000313" key="2">
    <source>
        <dbReference type="Proteomes" id="UP000078148"/>
    </source>
</evidence>
<reference evidence="2" key="1">
    <citation type="submission" date="2015-10" db="EMBL/GenBank/DDBJ databases">
        <title>Genome of Paenibacillus bovis sp. nov.</title>
        <authorList>
            <person name="Wu Z."/>
            <person name="Gao C."/>
            <person name="Liu Z."/>
            <person name="Zheng H."/>
        </authorList>
    </citation>
    <scope>NUCLEOTIDE SEQUENCE [LARGE SCALE GENOMIC DNA]</scope>
    <source>
        <strain evidence="2">BD3526</strain>
    </source>
</reference>
<dbReference type="KEGG" id="pbv:AR543_12120"/>
<dbReference type="STRING" id="1616788.AR543_12120"/>
<keyword evidence="2" id="KW-1185">Reference proteome</keyword>
<gene>
    <name evidence="1" type="ORF">AR543_12120</name>
</gene>
<name>A0A172ZGP5_9BACL</name>
<dbReference type="RefSeq" id="WP_060534752.1">
    <property type="nucleotide sequence ID" value="NZ_CP013023.1"/>
</dbReference>
<dbReference type="Proteomes" id="UP000078148">
    <property type="component" value="Chromosome"/>
</dbReference>
<dbReference type="OrthoDB" id="2858389at2"/>
<dbReference type="EMBL" id="CP013023">
    <property type="protein sequence ID" value="ANF96683.1"/>
    <property type="molecule type" value="Genomic_DNA"/>
</dbReference>
<proteinExistence type="predicted"/>
<sequence length="273" mass="32314">MNLFEKIFSYQLASRLEETATYTLTSQERAWLKMMLEQPAAAHALDLQTLHKIGDCLLEEEIPQLQQALTEKAGSAAGQTYSPLLRPLRLIMRRRQSMEIRRLNKHGQLILSQYGVPWKLEFSMARREWYLLWYNMRTRAAMTTRLVHIQSITEIPLPPDQYEPICQRMQDICSVERQEAVIQLLPMYNMELTRILHAFSCFDKRVEFVEQEQTYYIYLNFAGNESEYVLNRLRFLGKRVRVIEGDHLKRRMHDTATRALARYGQNADRHDID</sequence>
<dbReference type="PROSITE" id="PS52050">
    <property type="entry name" value="WYL"/>
    <property type="match status" value="1"/>
</dbReference>
<organism evidence="1 2">
    <name type="scientific">Paenibacillus bovis</name>
    <dbReference type="NCBI Taxonomy" id="1616788"/>
    <lineage>
        <taxon>Bacteria</taxon>
        <taxon>Bacillati</taxon>
        <taxon>Bacillota</taxon>
        <taxon>Bacilli</taxon>
        <taxon>Bacillales</taxon>
        <taxon>Paenibacillaceae</taxon>
        <taxon>Paenibacillus</taxon>
    </lineage>
</organism>
<accession>A0A172ZGP5</accession>
<dbReference type="AlphaFoldDB" id="A0A172ZGP5"/>
<reference evidence="1 2" key="2">
    <citation type="journal article" date="2016" name="Int. J. Syst. Evol. Microbiol.">
        <title>Paenibacillus bovis sp. nov., isolated from raw yak (Bos grunniens) milk.</title>
        <authorList>
            <person name="Gao C."/>
            <person name="Han J."/>
            <person name="Liu Z."/>
            <person name="Xu X."/>
            <person name="Hang F."/>
            <person name="Wu Z."/>
        </authorList>
    </citation>
    <scope>NUCLEOTIDE SEQUENCE [LARGE SCALE GENOMIC DNA]</scope>
    <source>
        <strain evidence="1 2">BD3526</strain>
    </source>
</reference>
<protein>
    <submittedName>
        <fullName evidence="1">Uncharacterized protein</fullName>
    </submittedName>
</protein>